<name>A0A182FI12_ANOAL</name>
<keyword evidence="3" id="KW-0813">Transport</keyword>
<dbReference type="VEuPathDB" id="VectorBase:AALB006156"/>
<dbReference type="PANTHER" id="PTHR21066">
    <property type="entry name" value="ODORANT-BINDING PROTEIN 59A-RELATED"/>
    <property type="match status" value="1"/>
</dbReference>
<dbReference type="GO" id="GO:0005576">
    <property type="term" value="C:extracellular region"/>
    <property type="evidence" value="ECO:0007669"/>
    <property type="project" value="UniProtKB-SubCell"/>
</dbReference>
<dbReference type="GO" id="GO:0007608">
    <property type="term" value="P:sensory perception of smell"/>
    <property type="evidence" value="ECO:0007669"/>
    <property type="project" value="UniProtKB-KW"/>
</dbReference>
<evidence type="ECO:0000313" key="9">
    <source>
        <dbReference type="Proteomes" id="UP000069272"/>
    </source>
</evidence>
<reference evidence="8 9" key="1">
    <citation type="journal article" date="2017" name="G3 (Bethesda)">
        <title>The Physical Genome Mapping of Anopheles albimanus Corrected Scaffold Misassemblies and Identified Interarm Rearrangements in Genus Anopheles.</title>
        <authorList>
            <person name="Artemov G.N."/>
            <person name="Peery A.N."/>
            <person name="Jiang X."/>
            <person name="Tu Z."/>
            <person name="Stegniy V.N."/>
            <person name="Sharakhova M.V."/>
            <person name="Sharakhov I.V."/>
        </authorList>
    </citation>
    <scope>NUCLEOTIDE SEQUENCE [LARGE SCALE GENOMIC DNA]</scope>
    <source>
        <strain evidence="8 9">ALBI9_A</strain>
    </source>
</reference>
<protein>
    <submittedName>
        <fullName evidence="8">Uncharacterized protein</fullName>
    </submittedName>
</protein>
<accession>A0A182FI12</accession>
<evidence type="ECO:0000256" key="7">
    <source>
        <dbReference type="ARBA" id="ARBA00023157"/>
    </source>
</evidence>
<sequence length="480" mass="53890">MWGSLPPTMSPSLGFFCAITVIFLSNGLLADKDCIPRKDRHELMDCCRLEDLVPRSLEAVCQEKAAAKENPGSMEYGMCLSQCIFEEMGVIQGLELNDAKLYALADQYEEADYRAAVKRAAENCIVYVNQIMDFIKNRAGTCMALGSAINGCMFLGTFDNCPTIRWTSSILCNKYRAGHGETLECCEAGAIIPLKDNVDCPASAGVNGFNAKIMVNIWHKERRECIFKLHLFRQCLAKCRFEALGLLNGEEINEDKLMEYVNRLDGPWKKEAIDAVSDCLDVLAAFNEHMAKSKNRMPCHHAAGVMSTCLIRKTVDLCPYADWRDLMSIIQDSDAQACCKVEHSFPREPFVECAAQLKLNLSGNVTNDQLMCLHKCYYERIGMFEGTKLNAAQYQRYAQGLDEQLKEVFERSMPVCASFTVKVMKTSKALGRMVCTPVPYLFNRCLAEVGIAMCPKERQIVASFCDNLSMKVKQKYGLDR</sequence>
<keyword evidence="6" id="KW-0552">Olfaction</keyword>
<proteinExistence type="inferred from homology"/>
<keyword evidence="9" id="KW-1185">Reference proteome</keyword>
<evidence type="ECO:0000256" key="4">
    <source>
        <dbReference type="ARBA" id="ARBA00022525"/>
    </source>
</evidence>
<evidence type="ECO:0000256" key="2">
    <source>
        <dbReference type="ARBA" id="ARBA00008098"/>
    </source>
</evidence>
<dbReference type="GO" id="GO:0005549">
    <property type="term" value="F:odorant binding"/>
    <property type="evidence" value="ECO:0007669"/>
    <property type="project" value="InterPro"/>
</dbReference>
<dbReference type="PANTHER" id="PTHR21066:SF3">
    <property type="entry name" value="IP02236P"/>
    <property type="match status" value="1"/>
</dbReference>
<dbReference type="Proteomes" id="UP000069272">
    <property type="component" value="Chromosome 3L"/>
</dbReference>
<dbReference type="AlphaFoldDB" id="A0A182FI12"/>
<organism evidence="8 9">
    <name type="scientific">Anopheles albimanus</name>
    <name type="common">New world malaria mosquito</name>
    <dbReference type="NCBI Taxonomy" id="7167"/>
    <lineage>
        <taxon>Eukaryota</taxon>
        <taxon>Metazoa</taxon>
        <taxon>Ecdysozoa</taxon>
        <taxon>Arthropoda</taxon>
        <taxon>Hexapoda</taxon>
        <taxon>Insecta</taxon>
        <taxon>Pterygota</taxon>
        <taxon>Neoptera</taxon>
        <taxon>Endopterygota</taxon>
        <taxon>Diptera</taxon>
        <taxon>Nematocera</taxon>
        <taxon>Culicoidea</taxon>
        <taxon>Culicidae</taxon>
        <taxon>Anophelinae</taxon>
        <taxon>Anopheles</taxon>
    </lineage>
</organism>
<dbReference type="EnsemblMetazoa" id="AALB006156-RA">
    <property type="protein sequence ID" value="AALB006156-PA"/>
    <property type="gene ID" value="AALB006156"/>
</dbReference>
<evidence type="ECO:0000256" key="5">
    <source>
        <dbReference type="ARBA" id="ARBA00022606"/>
    </source>
</evidence>
<evidence type="ECO:0000256" key="1">
    <source>
        <dbReference type="ARBA" id="ARBA00004613"/>
    </source>
</evidence>
<dbReference type="InterPro" id="IPR036728">
    <property type="entry name" value="PBP_GOBP_sf"/>
</dbReference>
<keyword evidence="5" id="KW-0716">Sensory transduction</keyword>
<dbReference type="VEuPathDB" id="VectorBase:AALB20_035656"/>
<evidence type="ECO:0000256" key="3">
    <source>
        <dbReference type="ARBA" id="ARBA00022448"/>
    </source>
</evidence>
<dbReference type="VEuPathDB" id="VectorBase:AALB20_032408"/>
<evidence type="ECO:0000256" key="6">
    <source>
        <dbReference type="ARBA" id="ARBA00022725"/>
    </source>
</evidence>
<dbReference type="InterPro" id="IPR052295">
    <property type="entry name" value="Odorant-binding_protein"/>
</dbReference>
<keyword evidence="7" id="KW-1015">Disulfide bond</keyword>
<keyword evidence="4" id="KW-0964">Secreted</keyword>
<comment type="similarity">
    <text evidence="2">Belongs to the PBP/GOBP family.</text>
</comment>
<evidence type="ECO:0000313" key="8">
    <source>
        <dbReference type="EnsemblMetazoa" id="AALB006156-PA"/>
    </source>
</evidence>
<dbReference type="STRING" id="7167.A0A182FI12"/>
<dbReference type="Gene3D" id="1.10.238.270">
    <property type="match status" value="3"/>
</dbReference>
<dbReference type="SUPFAM" id="SSF47565">
    <property type="entry name" value="Insect pheromone/odorant-binding proteins"/>
    <property type="match status" value="2"/>
</dbReference>
<reference evidence="8" key="2">
    <citation type="submission" date="2022-08" db="UniProtKB">
        <authorList>
            <consortium name="EnsemblMetazoa"/>
        </authorList>
    </citation>
    <scope>IDENTIFICATION</scope>
    <source>
        <strain evidence="8">STECLA/ALBI9_A</strain>
    </source>
</reference>
<comment type="subcellular location">
    <subcellularLocation>
        <location evidence="1">Secreted</location>
    </subcellularLocation>
</comment>
<dbReference type="VEuPathDB" id="VectorBase:AALB20_027365"/>